<sequence length="157" mass="17987">MGYTTDFAGSFKIEPTMEPEDIEYLKNFSGTRRMKRKMGPEYGVEGEFFVEGKGTYGTNLDDTVVNQNQAPATQPGLWCQWIPTEDGQSIEWDGGEKFYNYVEWIEYLIDRILGPRGYVLNGEVEWQGEDGADYGKIVIRDNQVKVLSGKIIYEEEL</sequence>
<organism evidence="1">
    <name type="scientific">marine sediment metagenome</name>
    <dbReference type="NCBI Taxonomy" id="412755"/>
    <lineage>
        <taxon>unclassified sequences</taxon>
        <taxon>metagenomes</taxon>
        <taxon>ecological metagenomes</taxon>
    </lineage>
</organism>
<evidence type="ECO:0000313" key="1">
    <source>
        <dbReference type="EMBL" id="GAG15119.1"/>
    </source>
</evidence>
<reference evidence="1" key="1">
    <citation type="journal article" date="2014" name="Front. Microbiol.">
        <title>High frequency of phylogenetically diverse reductive dehalogenase-homologous genes in deep subseafloor sedimentary metagenomes.</title>
        <authorList>
            <person name="Kawai M."/>
            <person name="Futagami T."/>
            <person name="Toyoda A."/>
            <person name="Takaki Y."/>
            <person name="Nishi S."/>
            <person name="Hori S."/>
            <person name="Arai W."/>
            <person name="Tsubouchi T."/>
            <person name="Morono Y."/>
            <person name="Uchiyama I."/>
            <person name="Ito T."/>
            <person name="Fujiyama A."/>
            <person name="Inagaki F."/>
            <person name="Takami H."/>
        </authorList>
    </citation>
    <scope>NUCLEOTIDE SEQUENCE</scope>
    <source>
        <strain evidence="1">Expedition CK06-06</strain>
    </source>
</reference>
<dbReference type="EMBL" id="BARS01035085">
    <property type="protein sequence ID" value="GAG15119.1"/>
    <property type="molecule type" value="Genomic_DNA"/>
</dbReference>
<accession>X0VAG6</accession>
<comment type="caution">
    <text evidence="1">The sequence shown here is derived from an EMBL/GenBank/DDBJ whole genome shotgun (WGS) entry which is preliminary data.</text>
</comment>
<dbReference type="AlphaFoldDB" id="X0VAG6"/>
<gene>
    <name evidence="1" type="ORF">S01H1_54109</name>
</gene>
<protein>
    <submittedName>
        <fullName evidence="1">Uncharacterized protein</fullName>
    </submittedName>
</protein>
<name>X0VAG6_9ZZZZ</name>
<proteinExistence type="predicted"/>